<dbReference type="InterPro" id="IPR050790">
    <property type="entry name" value="ExbB/TolQ_transport"/>
</dbReference>
<feature type="transmembrane region" description="Helical" evidence="7">
    <location>
        <begin position="30"/>
        <end position="51"/>
    </location>
</feature>
<dbReference type="InterPro" id="IPR002898">
    <property type="entry name" value="MotA_ExbB_proton_chnl"/>
</dbReference>
<dbReference type="Pfam" id="PF01618">
    <property type="entry name" value="MotA_ExbB"/>
    <property type="match status" value="1"/>
</dbReference>
<evidence type="ECO:0000256" key="2">
    <source>
        <dbReference type="ARBA" id="ARBA00022475"/>
    </source>
</evidence>
<comment type="subcellular location">
    <subcellularLocation>
        <location evidence="1">Cell membrane</location>
        <topology evidence="1">Multi-pass membrane protein</topology>
    </subcellularLocation>
    <subcellularLocation>
        <location evidence="6">Membrane</location>
        <topology evidence="6">Multi-pass membrane protein</topology>
    </subcellularLocation>
</comment>
<feature type="domain" description="MotA/TolQ/ExbB proton channel" evidence="8">
    <location>
        <begin position="160"/>
        <end position="247"/>
    </location>
</feature>
<evidence type="ECO:0000259" key="8">
    <source>
        <dbReference type="Pfam" id="PF01618"/>
    </source>
</evidence>
<keyword evidence="3 7" id="KW-0812">Transmembrane</keyword>
<evidence type="ECO:0000256" key="1">
    <source>
        <dbReference type="ARBA" id="ARBA00004651"/>
    </source>
</evidence>
<evidence type="ECO:0000256" key="5">
    <source>
        <dbReference type="ARBA" id="ARBA00023136"/>
    </source>
</evidence>
<feature type="transmembrane region" description="Helical" evidence="7">
    <location>
        <begin position="211"/>
        <end position="235"/>
    </location>
</feature>
<accession>Q114F0</accession>
<evidence type="ECO:0000256" key="7">
    <source>
        <dbReference type="SAM" id="Phobius"/>
    </source>
</evidence>
<dbReference type="InterPro" id="IPR027267">
    <property type="entry name" value="AH/BAR_dom_sf"/>
</dbReference>
<dbReference type="PANTHER" id="PTHR30625:SF11">
    <property type="entry name" value="MOTA_TOLQ_EXBB PROTON CHANNEL DOMAIN-CONTAINING PROTEIN"/>
    <property type="match status" value="1"/>
</dbReference>
<comment type="similarity">
    <text evidence="6">Belongs to the exbB/tolQ family.</text>
</comment>
<dbReference type="EMBL" id="CP000393">
    <property type="protein sequence ID" value="ABG51124.1"/>
    <property type="molecule type" value="Genomic_DNA"/>
</dbReference>
<keyword evidence="4 7" id="KW-1133">Transmembrane helix</keyword>
<keyword evidence="2" id="KW-1003">Cell membrane</keyword>
<keyword evidence="6" id="KW-0813">Transport</keyword>
<dbReference type="OrthoDB" id="9821028at2"/>
<dbReference type="GO" id="GO:0017038">
    <property type="term" value="P:protein import"/>
    <property type="evidence" value="ECO:0007669"/>
    <property type="project" value="TreeGrafter"/>
</dbReference>
<sequence>MKQILSRYKIASSSPQNLTKNPLFWLNSQIDFIFVLLLAILILIAFFRYTYSQGSTISNVFNFLIHCLGIWGVVVTAIAIATVEINRAIANETKEQGEDGLRKKRKVDLSKLEENYLPANITEPTLAMTRLFRHVCNEAKNLRFESSINIVEPYRDESLDSLFTITNIQKIALRAGIFGTFIGLLEAIIQLSQIGSEVTPIEAIKNLSGALFISFSTTIAGLEVAILLGFLLMILRKRQEKYFRDMESSVEVILLLARNADNDDQSRILGELAKVESVVEQLGKRFYENTQEIQRSISAVLERIGEQTNEIQKGMEQIKQTKVDFDRFINEISEVQNNFIEEVKEIYSELSLKSFRDDIKNGIVFAGQTISSKLDETENSIQQQTEHIDAGINTLSETNAKFADFLRQLDSSQVNFMRNIENSQYTFSMLEANAKLRTTINQAIQRMEEITYTMRTVNKSLNKPLLQRIKNIFN</sequence>
<dbReference type="eggNOG" id="COG0840">
    <property type="taxonomic scope" value="Bacteria"/>
</dbReference>
<dbReference type="SUPFAM" id="SSF103657">
    <property type="entry name" value="BAR/IMD domain-like"/>
    <property type="match status" value="1"/>
</dbReference>
<evidence type="ECO:0000256" key="6">
    <source>
        <dbReference type="RuleBase" id="RU004057"/>
    </source>
</evidence>
<name>Q114F0_TRIEI</name>
<feature type="transmembrane region" description="Helical" evidence="7">
    <location>
        <begin position="171"/>
        <end position="191"/>
    </location>
</feature>
<keyword evidence="5 7" id="KW-0472">Membrane</keyword>
<keyword evidence="6" id="KW-0653">Protein transport</keyword>
<feature type="transmembrane region" description="Helical" evidence="7">
    <location>
        <begin position="63"/>
        <end position="83"/>
    </location>
</feature>
<dbReference type="AlphaFoldDB" id="Q114F0"/>
<evidence type="ECO:0000256" key="3">
    <source>
        <dbReference type="ARBA" id="ARBA00022692"/>
    </source>
</evidence>
<proteinExistence type="inferred from homology"/>
<dbReference type="HOGENOM" id="CLU_576095_0_0_3"/>
<organism evidence="9">
    <name type="scientific">Trichodesmium erythraeum (strain IMS101)</name>
    <dbReference type="NCBI Taxonomy" id="203124"/>
    <lineage>
        <taxon>Bacteria</taxon>
        <taxon>Bacillati</taxon>
        <taxon>Cyanobacteriota</taxon>
        <taxon>Cyanophyceae</taxon>
        <taxon>Oscillatoriophycideae</taxon>
        <taxon>Oscillatoriales</taxon>
        <taxon>Microcoleaceae</taxon>
        <taxon>Trichodesmium</taxon>
    </lineage>
</organism>
<dbReference type="PANTHER" id="PTHR30625">
    <property type="entry name" value="PROTEIN TOLQ"/>
    <property type="match status" value="1"/>
</dbReference>
<dbReference type="STRING" id="203124.Tery_1868"/>
<protein>
    <submittedName>
        <fullName evidence="9">MotA/TolQ/ExbB proton channel</fullName>
    </submittedName>
</protein>
<evidence type="ECO:0000256" key="4">
    <source>
        <dbReference type="ARBA" id="ARBA00022989"/>
    </source>
</evidence>
<dbReference type="KEGG" id="ter:Tery_1868"/>
<dbReference type="eggNOG" id="COG0811">
    <property type="taxonomic scope" value="Bacteria"/>
</dbReference>
<dbReference type="GO" id="GO:0005886">
    <property type="term" value="C:plasma membrane"/>
    <property type="evidence" value="ECO:0007669"/>
    <property type="project" value="UniProtKB-SubCell"/>
</dbReference>
<gene>
    <name evidence="9" type="ordered locus">Tery_1868</name>
</gene>
<reference evidence="9" key="1">
    <citation type="submission" date="2006-06" db="EMBL/GenBank/DDBJ databases">
        <title>Complete sequence of Trichodesmium erythraeum IMS101.</title>
        <authorList>
            <consortium name="US DOE Joint Genome Institute"/>
            <person name="Copeland A."/>
            <person name="Lucas S."/>
            <person name="Lapidus A."/>
            <person name="Barry K."/>
            <person name="Detter J.C."/>
            <person name="Glavina del Rio T."/>
            <person name="Hammon N."/>
            <person name="Israni S."/>
            <person name="Dalin E."/>
            <person name="Tice H."/>
            <person name="Pitluck S."/>
            <person name="Kiss H."/>
            <person name="Munk A.C."/>
            <person name="Brettin T."/>
            <person name="Bruce D."/>
            <person name="Han C."/>
            <person name="Tapia R."/>
            <person name="Gilna P."/>
            <person name="Schmutz J."/>
            <person name="Larimer F."/>
            <person name="Land M."/>
            <person name="Hauser L."/>
            <person name="Kyrpides N."/>
            <person name="Kim E."/>
            <person name="Richardson P."/>
        </authorList>
    </citation>
    <scope>NUCLEOTIDE SEQUENCE [LARGE SCALE GENOMIC DNA]</scope>
    <source>
        <strain evidence="9">IMS101</strain>
    </source>
</reference>
<evidence type="ECO:0000313" key="9">
    <source>
        <dbReference type="EMBL" id="ABG51124.1"/>
    </source>
</evidence>
<dbReference type="RefSeq" id="WP_011611497.1">
    <property type="nucleotide sequence ID" value="NC_008312.1"/>
</dbReference>